<comment type="caution">
    <text evidence="2">The sequence shown here is derived from an EMBL/GenBank/DDBJ whole genome shotgun (WGS) entry which is preliminary data.</text>
</comment>
<accession>A0AAD1UK26</accession>
<evidence type="ECO:0000313" key="3">
    <source>
        <dbReference type="Proteomes" id="UP001295684"/>
    </source>
</evidence>
<name>A0AAD1UK26_EUPCR</name>
<keyword evidence="3" id="KW-1185">Reference proteome</keyword>
<gene>
    <name evidence="2" type="ORF">ECRASSUSDP1_LOCUS11522</name>
</gene>
<dbReference type="AlphaFoldDB" id="A0AAD1UK26"/>
<reference evidence="2" key="1">
    <citation type="submission" date="2023-07" db="EMBL/GenBank/DDBJ databases">
        <authorList>
            <consortium name="AG Swart"/>
            <person name="Singh M."/>
            <person name="Singh A."/>
            <person name="Seah K."/>
            <person name="Emmerich C."/>
        </authorList>
    </citation>
    <scope>NUCLEOTIDE SEQUENCE</scope>
    <source>
        <strain evidence="2">DP1</strain>
    </source>
</reference>
<dbReference type="EMBL" id="CAMPGE010011378">
    <property type="protein sequence ID" value="CAI2370214.1"/>
    <property type="molecule type" value="Genomic_DNA"/>
</dbReference>
<proteinExistence type="predicted"/>
<sequence>MHPRSSSTDVFARTLNPEPLEGGAVFKTQRVGTKPTTRTYIGQAPILGYADIVNEENRVYPFFKKDEKVPIIDTHVNSYDPYHVPVPGAYAPWTPHPGYGCPSQIGHAPYHYPGCNCPSCSSSGTLKLMETKLEGLKKRNSLINEKIEKAKEARMKQANENEIKKLELLKEKIKRDKERRAELQAKKDKIFSEDDMALMQQMQLQQKGLHKLIQEFRESNADKLLDENQQLQDRLYRLEMEDRSINDRGYMTMPEPKEIHKKLRKKKNSTIVYANNGKKVKKDKEFWKSHKPHYQSMPQIHYDPGYDAMLGSQMGRGMPPQANRGSDRYTEYVNADEYNNPKHGNKMSKDQGGNYFLPPIPNTARMNNMLKSYAGPGGRMLD</sequence>
<dbReference type="Proteomes" id="UP001295684">
    <property type="component" value="Unassembled WGS sequence"/>
</dbReference>
<keyword evidence="1" id="KW-0175">Coiled coil</keyword>
<evidence type="ECO:0000313" key="2">
    <source>
        <dbReference type="EMBL" id="CAI2370214.1"/>
    </source>
</evidence>
<organism evidence="2 3">
    <name type="scientific">Euplotes crassus</name>
    <dbReference type="NCBI Taxonomy" id="5936"/>
    <lineage>
        <taxon>Eukaryota</taxon>
        <taxon>Sar</taxon>
        <taxon>Alveolata</taxon>
        <taxon>Ciliophora</taxon>
        <taxon>Intramacronucleata</taxon>
        <taxon>Spirotrichea</taxon>
        <taxon>Hypotrichia</taxon>
        <taxon>Euplotida</taxon>
        <taxon>Euplotidae</taxon>
        <taxon>Moneuplotes</taxon>
    </lineage>
</organism>
<protein>
    <submittedName>
        <fullName evidence="2">Uncharacterized protein</fullName>
    </submittedName>
</protein>
<feature type="coiled-coil region" evidence="1">
    <location>
        <begin position="126"/>
        <end position="241"/>
    </location>
</feature>
<evidence type="ECO:0000256" key="1">
    <source>
        <dbReference type="SAM" id="Coils"/>
    </source>
</evidence>